<gene>
    <name evidence="1" type="ORF">SAMN05444420_101606</name>
</gene>
<protein>
    <submittedName>
        <fullName evidence="1">Uncharacterized protein</fullName>
    </submittedName>
</protein>
<name>A0A1H2RXS5_9FLAO</name>
<evidence type="ECO:0000313" key="2">
    <source>
        <dbReference type="Proteomes" id="UP000182771"/>
    </source>
</evidence>
<comment type="caution">
    <text evidence="1">The sequence shown here is derived from an EMBL/GenBank/DDBJ whole genome shotgun (WGS) entry which is preliminary data.</text>
</comment>
<sequence>MKKGIWILLFLYVCLPLRAQNSKELIEILLDFCQQVTQEEPSEEKIYAIFQSISPEKKYLLLEEKKSSFAGFTQEKVAYIDLDKEKYDNNAKLISYKRAAEYAYTLDLSLHSPYSIKAGKVSYEKAIYPISFPELTEKLGSVFYDPIFQPKDTKMSNYIYQNPQTHKKVVFSILSYNPPEVPYNIIYRIEIEDIRFFDEASLRKGKFYMKEKD</sequence>
<dbReference type="GeneID" id="85017540"/>
<dbReference type="Proteomes" id="UP000182771">
    <property type="component" value="Unassembled WGS sequence"/>
</dbReference>
<dbReference type="EMBL" id="FNND01000001">
    <property type="protein sequence ID" value="SDW24282.1"/>
    <property type="molecule type" value="Genomic_DNA"/>
</dbReference>
<reference evidence="1 2" key="1">
    <citation type="submission" date="2016-10" db="EMBL/GenBank/DDBJ databases">
        <authorList>
            <person name="Varghese N."/>
            <person name="Submissions S."/>
        </authorList>
    </citation>
    <scope>NUCLEOTIDE SEQUENCE [LARGE SCALE GENOMIC DNA]</scope>
    <source>
        <strain evidence="1 2">DSM 11449</strain>
    </source>
</reference>
<accession>A0A1H2RXS5</accession>
<evidence type="ECO:0000313" key="1">
    <source>
        <dbReference type="EMBL" id="SDW24282.1"/>
    </source>
</evidence>
<dbReference type="OrthoDB" id="1148230at2"/>
<dbReference type="AlphaFoldDB" id="A0A1H2RXS5"/>
<organism evidence="1 2">
    <name type="scientific">Capnocytophaga granulosa</name>
    <dbReference type="NCBI Taxonomy" id="45242"/>
    <lineage>
        <taxon>Bacteria</taxon>
        <taxon>Pseudomonadati</taxon>
        <taxon>Bacteroidota</taxon>
        <taxon>Flavobacteriia</taxon>
        <taxon>Flavobacteriales</taxon>
        <taxon>Flavobacteriaceae</taxon>
        <taxon>Capnocytophaga</taxon>
    </lineage>
</organism>
<dbReference type="RefSeq" id="WP_016419849.1">
    <property type="nucleotide sequence ID" value="NZ_FNND01000001.1"/>
</dbReference>
<keyword evidence="2" id="KW-1185">Reference proteome</keyword>
<proteinExistence type="predicted"/>